<proteinExistence type="predicted"/>
<accession>X0WZN4</accession>
<protein>
    <submittedName>
        <fullName evidence="1">Uncharacterized protein</fullName>
    </submittedName>
</protein>
<comment type="caution">
    <text evidence="1">The sequence shown here is derived from an EMBL/GenBank/DDBJ whole genome shotgun (WGS) entry which is preliminary data.</text>
</comment>
<evidence type="ECO:0000313" key="1">
    <source>
        <dbReference type="EMBL" id="GAG36409.1"/>
    </source>
</evidence>
<organism evidence="1">
    <name type="scientific">marine sediment metagenome</name>
    <dbReference type="NCBI Taxonomy" id="412755"/>
    <lineage>
        <taxon>unclassified sequences</taxon>
        <taxon>metagenomes</taxon>
        <taxon>ecological metagenomes</taxon>
    </lineage>
</organism>
<reference evidence="1" key="1">
    <citation type="journal article" date="2014" name="Front. Microbiol.">
        <title>High frequency of phylogenetically diverse reductive dehalogenase-homologous genes in deep subseafloor sedimentary metagenomes.</title>
        <authorList>
            <person name="Kawai M."/>
            <person name="Futagami T."/>
            <person name="Toyoda A."/>
            <person name="Takaki Y."/>
            <person name="Nishi S."/>
            <person name="Hori S."/>
            <person name="Arai W."/>
            <person name="Tsubouchi T."/>
            <person name="Morono Y."/>
            <person name="Uchiyama I."/>
            <person name="Ito T."/>
            <person name="Fujiyama A."/>
            <person name="Inagaki F."/>
            <person name="Takami H."/>
        </authorList>
    </citation>
    <scope>NUCLEOTIDE SEQUENCE</scope>
    <source>
        <strain evidence="1">Expedition CK06-06</strain>
    </source>
</reference>
<feature type="non-terminal residue" evidence="1">
    <location>
        <position position="1"/>
    </location>
</feature>
<dbReference type="AlphaFoldDB" id="X0WZN4"/>
<sequence>LKTRREVEDRLSEANGMFCVCGRLATGLHESNCRKFRNEVTRETVKKLDRLLRGSL</sequence>
<name>X0WZN4_9ZZZZ</name>
<dbReference type="EMBL" id="BARS01043137">
    <property type="protein sequence ID" value="GAG36409.1"/>
    <property type="molecule type" value="Genomic_DNA"/>
</dbReference>
<gene>
    <name evidence="1" type="ORF">S01H1_65355</name>
</gene>